<dbReference type="InterPro" id="IPR012748">
    <property type="entry name" value="Rieske-like_NirD"/>
</dbReference>
<evidence type="ECO:0000313" key="6">
    <source>
        <dbReference type="Proteomes" id="UP001445335"/>
    </source>
</evidence>
<dbReference type="Proteomes" id="UP001445335">
    <property type="component" value="Unassembled WGS sequence"/>
</dbReference>
<keyword evidence="6" id="KW-1185">Reference proteome</keyword>
<dbReference type="EMBL" id="JALJOU010000005">
    <property type="protein sequence ID" value="KAK9843710.1"/>
    <property type="molecule type" value="Genomic_DNA"/>
</dbReference>
<feature type="region of interest" description="Disordered" evidence="3">
    <location>
        <begin position="57"/>
        <end position="78"/>
    </location>
</feature>
<dbReference type="SUPFAM" id="SSF50022">
    <property type="entry name" value="ISP domain"/>
    <property type="match status" value="1"/>
</dbReference>
<name>A0AAW1SCZ7_9CHLO</name>
<dbReference type="PANTHER" id="PTHR43456">
    <property type="entry name" value="RIESKE (2FE-2S) DOMAIN-CONTAINING PROTEIN"/>
    <property type="match status" value="1"/>
</dbReference>
<dbReference type="GO" id="GO:0042128">
    <property type="term" value="P:nitrate assimilation"/>
    <property type="evidence" value="ECO:0007669"/>
    <property type="project" value="UniProtKB-KW"/>
</dbReference>
<feature type="domain" description="Rieske-like [2Fe-2S]" evidence="4">
    <location>
        <begin position="83"/>
        <end position="202"/>
    </location>
</feature>
<comment type="caution">
    <text evidence="5">The sequence shown here is derived from an EMBL/GenBank/DDBJ whole genome shotgun (WGS) entry which is preliminary data.</text>
</comment>
<dbReference type="GO" id="GO:0051537">
    <property type="term" value="F:2 iron, 2 sulfur cluster binding"/>
    <property type="evidence" value="ECO:0007669"/>
    <property type="project" value="InterPro"/>
</dbReference>
<sequence length="210" mass="23120">MSTASCAPATAVTQRRVTPFLAGFRRGWSIECEARQLRRTGLAWHQPQRPQRLACRAKKGFGSGSAKSKKRSASRLSDDDPDWIKVATLSDFPAGGRPTLPVILKDKSAIVLYRVDDDVYCSDANSTAFKFPLVDAKLLERNGGPAVEVPLDGTVYDLDTGRVLEWCPKNNPIRLLLGSLKSKSEPEPLKVYPTRISEDGTIYARFAPLS</sequence>
<keyword evidence="1" id="KW-0560">Oxidoreductase</keyword>
<dbReference type="GO" id="GO:0008942">
    <property type="term" value="F:nitrite reductase [NAD(P)H] activity"/>
    <property type="evidence" value="ECO:0007669"/>
    <property type="project" value="InterPro"/>
</dbReference>
<dbReference type="Gene3D" id="2.102.10.10">
    <property type="entry name" value="Rieske [2Fe-2S] iron-sulphur domain"/>
    <property type="match status" value="1"/>
</dbReference>
<dbReference type="Pfam" id="PF13806">
    <property type="entry name" value="Rieske_2"/>
    <property type="match status" value="1"/>
</dbReference>
<keyword evidence="2" id="KW-0534">Nitrate assimilation</keyword>
<reference evidence="5 6" key="1">
    <citation type="journal article" date="2024" name="Nat. Commun.">
        <title>Phylogenomics reveals the evolutionary origins of lichenization in chlorophyte algae.</title>
        <authorList>
            <person name="Puginier C."/>
            <person name="Libourel C."/>
            <person name="Otte J."/>
            <person name="Skaloud P."/>
            <person name="Haon M."/>
            <person name="Grisel S."/>
            <person name="Petersen M."/>
            <person name="Berrin J.G."/>
            <person name="Delaux P.M."/>
            <person name="Dal Grande F."/>
            <person name="Keller J."/>
        </authorList>
    </citation>
    <scope>NUCLEOTIDE SEQUENCE [LARGE SCALE GENOMIC DNA]</scope>
    <source>
        <strain evidence="5 6">SAG 245.80</strain>
    </source>
</reference>
<dbReference type="PANTHER" id="PTHR43456:SF2">
    <property type="entry name" value="RIESKE (2FE-2S) DOMAIN-CONTAINING PROTEIN"/>
    <property type="match status" value="1"/>
</dbReference>
<organism evidence="5 6">
    <name type="scientific">Elliptochloris bilobata</name>
    <dbReference type="NCBI Taxonomy" id="381761"/>
    <lineage>
        <taxon>Eukaryota</taxon>
        <taxon>Viridiplantae</taxon>
        <taxon>Chlorophyta</taxon>
        <taxon>core chlorophytes</taxon>
        <taxon>Trebouxiophyceae</taxon>
        <taxon>Trebouxiophyceae incertae sedis</taxon>
        <taxon>Elliptochloris clade</taxon>
        <taxon>Elliptochloris</taxon>
    </lineage>
</organism>
<evidence type="ECO:0000313" key="5">
    <source>
        <dbReference type="EMBL" id="KAK9843710.1"/>
    </source>
</evidence>
<evidence type="ECO:0000256" key="1">
    <source>
        <dbReference type="ARBA" id="ARBA00023002"/>
    </source>
</evidence>
<evidence type="ECO:0000256" key="3">
    <source>
        <dbReference type="SAM" id="MobiDB-lite"/>
    </source>
</evidence>
<proteinExistence type="predicted"/>
<accession>A0AAW1SCZ7</accession>
<evidence type="ECO:0000256" key="2">
    <source>
        <dbReference type="ARBA" id="ARBA00023063"/>
    </source>
</evidence>
<dbReference type="InterPro" id="IPR036922">
    <property type="entry name" value="Rieske_2Fe-2S_sf"/>
</dbReference>
<evidence type="ECO:0000259" key="4">
    <source>
        <dbReference type="Pfam" id="PF13806"/>
    </source>
</evidence>
<gene>
    <name evidence="5" type="ORF">WJX81_003262</name>
</gene>
<protein>
    <recommendedName>
        <fullName evidence="4">Rieske-like [2Fe-2S] domain-containing protein</fullName>
    </recommendedName>
</protein>
<dbReference type="AlphaFoldDB" id="A0AAW1SCZ7"/>